<protein>
    <submittedName>
        <fullName evidence="2">Uncharacterized protein</fullName>
    </submittedName>
</protein>
<sequence>MRPPATKKAVSSSLSFLQQNRGLRLSGGSLETSLSMDIGDSAVAQKKLAFDELLRHMRGRTEDTEKLVVLRGKGEAEEGETLRQTCGFREEWRIERENTALKLLQGECREEGWENKDDALTAHLKCCAHVFVSGNPVLQTGPGQKTRRFQELLYAQQMDRILDNIDKKSPGVVIRDAIMDARTRFQTVLSTGTLSNNNTPREDTPMRPQVQCPTSPVDPAQSIPDVLHLYENALADLDADLAEWRYRIGLERQRAQEELEKEGERFSTEWSKYEAKLRKDVMKAKLAPEWIPQMDQVSGEQYFLSTKTGRSVKEHPNLLLFKQLIAKQRIRAEELFHVQQSRLQDYILHLDSRLHERTQEILKEMVRSMHLSINN</sequence>
<accession>A0A8T1WW26</accession>
<feature type="region of interest" description="Disordered" evidence="1">
    <location>
        <begin position="191"/>
        <end position="217"/>
    </location>
</feature>
<name>A0A8T1WW26_9STRA</name>
<dbReference type="Proteomes" id="UP000693981">
    <property type="component" value="Unassembled WGS sequence"/>
</dbReference>
<dbReference type="EMBL" id="JAGDFL010000100">
    <property type="protein sequence ID" value="KAG7397805.1"/>
    <property type="molecule type" value="Genomic_DNA"/>
</dbReference>
<dbReference type="AlphaFoldDB" id="A0A8T1WW26"/>
<evidence type="ECO:0000256" key="1">
    <source>
        <dbReference type="SAM" id="MobiDB-lite"/>
    </source>
</evidence>
<gene>
    <name evidence="2" type="ORF">PHYBOEH_000186</name>
</gene>
<comment type="caution">
    <text evidence="2">The sequence shown here is derived from an EMBL/GenBank/DDBJ whole genome shotgun (WGS) entry which is preliminary data.</text>
</comment>
<proteinExistence type="predicted"/>
<keyword evidence="3" id="KW-1185">Reference proteome</keyword>
<reference evidence="2" key="1">
    <citation type="submission" date="2021-02" db="EMBL/GenBank/DDBJ databases">
        <authorList>
            <person name="Palmer J.M."/>
        </authorList>
    </citation>
    <scope>NUCLEOTIDE SEQUENCE</scope>
    <source>
        <strain evidence="2">SCRP23</strain>
    </source>
</reference>
<organism evidence="2 3">
    <name type="scientific">Phytophthora boehmeriae</name>
    <dbReference type="NCBI Taxonomy" id="109152"/>
    <lineage>
        <taxon>Eukaryota</taxon>
        <taxon>Sar</taxon>
        <taxon>Stramenopiles</taxon>
        <taxon>Oomycota</taxon>
        <taxon>Peronosporomycetes</taxon>
        <taxon>Peronosporales</taxon>
        <taxon>Peronosporaceae</taxon>
        <taxon>Phytophthora</taxon>
    </lineage>
</organism>
<evidence type="ECO:0000313" key="3">
    <source>
        <dbReference type="Proteomes" id="UP000693981"/>
    </source>
</evidence>
<evidence type="ECO:0000313" key="2">
    <source>
        <dbReference type="EMBL" id="KAG7397805.1"/>
    </source>
</evidence>
<dbReference type="OrthoDB" id="157875at2759"/>